<sequence length="102" mass="11789">MSSFKISHQALQDIENIWNYIANQNPQAADNFFDELRAKFPQLAKFPQMGRTRFDLAPSLRCFPVASYLIFYRPIEQGIEIVRILHGSQDIKAIFPDIADTE</sequence>
<comment type="caution">
    <text evidence="4">The sequence shown here is derived from an EMBL/GenBank/DDBJ whole genome shotgun (WGS) entry which is preliminary data.</text>
</comment>
<accession>A0A8J7LD01</accession>
<proteinExistence type="inferred from homology"/>
<keyword evidence="2" id="KW-1277">Toxin-antitoxin system</keyword>
<name>A0A8J7LD01_9NOST</name>
<dbReference type="Proteomes" id="UP000632766">
    <property type="component" value="Unassembled WGS sequence"/>
</dbReference>
<dbReference type="InterPro" id="IPR051803">
    <property type="entry name" value="TA_system_RelE-like_toxin"/>
</dbReference>
<dbReference type="PANTHER" id="PTHR33755:SF6">
    <property type="entry name" value="PLASMID STABILIZATION SYSTEM PROTEIN"/>
    <property type="match status" value="1"/>
</dbReference>
<evidence type="ECO:0000256" key="3">
    <source>
        <dbReference type="PIRNR" id="PIRNR029218"/>
    </source>
</evidence>
<protein>
    <recommendedName>
        <fullName evidence="3">Toxin</fullName>
    </recommendedName>
</protein>
<dbReference type="Pfam" id="PF05016">
    <property type="entry name" value="ParE_toxin"/>
    <property type="match status" value="1"/>
</dbReference>
<dbReference type="Gene3D" id="3.30.2310.20">
    <property type="entry name" value="RelE-like"/>
    <property type="match status" value="1"/>
</dbReference>
<dbReference type="InterPro" id="IPR007712">
    <property type="entry name" value="RelE/ParE_toxin"/>
</dbReference>
<dbReference type="InterPro" id="IPR028344">
    <property type="entry name" value="ParE1/4"/>
</dbReference>
<dbReference type="RefSeq" id="WP_198128700.1">
    <property type="nucleotide sequence ID" value="NZ_JAECZC010000108.1"/>
</dbReference>
<reference evidence="4 5" key="1">
    <citation type="journal article" date="2021" name="Int. J. Syst. Evol. Microbiol.">
        <title>Amazonocrinis nigriterrae gen. nov., sp. nov., Atlanticothrix silvestris gen. nov., sp. nov. and Dendronalium phyllosphericum gen. nov., sp. nov., nostocacean cyanobacteria from Brazilian environments.</title>
        <authorList>
            <person name="Alvarenga D.O."/>
            <person name="Andreote A.P.D."/>
            <person name="Branco L.H.Z."/>
            <person name="Delbaje E."/>
            <person name="Cruz R.B."/>
            <person name="Varani A.M."/>
            <person name="Fiore M.F."/>
        </authorList>
    </citation>
    <scope>NUCLEOTIDE SEQUENCE [LARGE SCALE GENOMIC DNA]</scope>
    <source>
        <strain evidence="4 5">CENA67</strain>
    </source>
</reference>
<evidence type="ECO:0000256" key="2">
    <source>
        <dbReference type="ARBA" id="ARBA00022649"/>
    </source>
</evidence>
<gene>
    <name evidence="4" type="ORF">I8748_33315</name>
</gene>
<organism evidence="4 5">
    <name type="scientific">Amazonocrinis nigriterrae CENA67</name>
    <dbReference type="NCBI Taxonomy" id="2794033"/>
    <lineage>
        <taxon>Bacteria</taxon>
        <taxon>Bacillati</taxon>
        <taxon>Cyanobacteriota</taxon>
        <taxon>Cyanophyceae</taxon>
        <taxon>Nostocales</taxon>
        <taxon>Nostocaceae</taxon>
        <taxon>Amazonocrinis</taxon>
        <taxon>Amazonocrinis nigriterrae</taxon>
    </lineage>
</organism>
<dbReference type="PIRSF" id="PIRSF029218">
    <property type="entry name" value="ParE"/>
    <property type="match status" value="1"/>
</dbReference>
<dbReference type="PANTHER" id="PTHR33755">
    <property type="entry name" value="TOXIN PARE1-RELATED"/>
    <property type="match status" value="1"/>
</dbReference>
<dbReference type="InterPro" id="IPR035093">
    <property type="entry name" value="RelE/ParE_toxin_dom_sf"/>
</dbReference>
<evidence type="ECO:0000256" key="1">
    <source>
        <dbReference type="ARBA" id="ARBA00006226"/>
    </source>
</evidence>
<dbReference type="AlphaFoldDB" id="A0A8J7LD01"/>
<evidence type="ECO:0000313" key="4">
    <source>
        <dbReference type="EMBL" id="MBH8566971.1"/>
    </source>
</evidence>
<comment type="similarity">
    <text evidence="1 3">Belongs to the RelE toxin family.</text>
</comment>
<dbReference type="EMBL" id="JAECZC010000108">
    <property type="protein sequence ID" value="MBH8566971.1"/>
    <property type="molecule type" value="Genomic_DNA"/>
</dbReference>
<evidence type="ECO:0000313" key="5">
    <source>
        <dbReference type="Proteomes" id="UP000632766"/>
    </source>
</evidence>
<keyword evidence="5" id="KW-1185">Reference proteome</keyword>